<dbReference type="SMART" id="SM00530">
    <property type="entry name" value="HTH_XRE"/>
    <property type="match status" value="1"/>
</dbReference>
<reference evidence="3" key="1">
    <citation type="journal article" date="2019" name="Int. J. Syst. Evol. Microbiol.">
        <title>The Global Catalogue of Microorganisms (GCM) 10K type strain sequencing project: providing services to taxonomists for standard genome sequencing and annotation.</title>
        <authorList>
            <consortium name="The Broad Institute Genomics Platform"/>
            <consortium name="The Broad Institute Genome Sequencing Center for Infectious Disease"/>
            <person name="Wu L."/>
            <person name="Ma J."/>
        </authorList>
    </citation>
    <scope>NUCLEOTIDE SEQUENCE [LARGE SCALE GENOMIC DNA]</scope>
    <source>
        <strain evidence="3">2902at01</strain>
    </source>
</reference>
<feature type="domain" description="HTH cro/C1-type" evidence="1">
    <location>
        <begin position="18"/>
        <end position="54"/>
    </location>
</feature>
<name>A0ABV8KKP7_9ACTN</name>
<sequence>MIDPQRVDDAKRALGAGLARWRNQRGLTQLALARRVPVARSTIAGAESGRQCPDRIFWQRCEMALAAGGELLAGYDDYRRIKQQLDQEKVEAAQRARWGEVEDCSLPAGAPGVSTIAGWRLLHDLCTVDLMSGGPSDRTAPLSQVPDVAVTGEGDFLDGDAVTLTVMSNGQPMSLRMSRRALLELAAGLATVPAVATAAASHPRAVDPAVVDYFAELRALLVQADDRLGGLTILSTVEQQIALIAALRREARGPLRDRLLSTEARWSEFAGWLSDDLGDRAAGDRWLERAGSMAQEADDQEFWAYVLARKAQRMVGTGDEDCVVGLARAASRLVDAPALVHAFAAVQQAHGSASERDVSAFQTAIEDAHALVATASPTGGDSALGSFCTRPYLAAQEGEGWLRLGQPRRAIDSFTAAVNEWPDRYRRERAVYLSRTAHAYLAASEPGQAARVAAEALTTATTTGSARVRRNVTVLARKLEPFSGRQEVRLLLDQLAVAG</sequence>
<evidence type="ECO:0000313" key="2">
    <source>
        <dbReference type="EMBL" id="MFC4106695.1"/>
    </source>
</evidence>
<organism evidence="2 3">
    <name type="scientific">Micromonospora zhanjiangensis</name>
    <dbReference type="NCBI Taxonomy" id="1522057"/>
    <lineage>
        <taxon>Bacteria</taxon>
        <taxon>Bacillati</taxon>
        <taxon>Actinomycetota</taxon>
        <taxon>Actinomycetes</taxon>
        <taxon>Micromonosporales</taxon>
        <taxon>Micromonosporaceae</taxon>
        <taxon>Micromonospora</taxon>
    </lineage>
</organism>
<evidence type="ECO:0000313" key="3">
    <source>
        <dbReference type="Proteomes" id="UP001595868"/>
    </source>
</evidence>
<dbReference type="SUPFAM" id="SSF48452">
    <property type="entry name" value="TPR-like"/>
    <property type="match status" value="1"/>
</dbReference>
<dbReference type="SUPFAM" id="SSF47413">
    <property type="entry name" value="lambda repressor-like DNA-binding domains"/>
    <property type="match status" value="1"/>
</dbReference>
<dbReference type="PROSITE" id="PS50943">
    <property type="entry name" value="HTH_CROC1"/>
    <property type="match status" value="1"/>
</dbReference>
<dbReference type="CDD" id="cd00093">
    <property type="entry name" value="HTH_XRE"/>
    <property type="match status" value="1"/>
</dbReference>
<evidence type="ECO:0000259" key="1">
    <source>
        <dbReference type="PROSITE" id="PS50943"/>
    </source>
</evidence>
<dbReference type="Proteomes" id="UP001595868">
    <property type="component" value="Unassembled WGS sequence"/>
</dbReference>
<dbReference type="RefSeq" id="WP_377544857.1">
    <property type="nucleotide sequence ID" value="NZ_JBHSBN010000006.1"/>
</dbReference>
<keyword evidence="3" id="KW-1185">Reference proteome</keyword>
<accession>A0ABV8KKP7</accession>
<dbReference type="InterPro" id="IPR010982">
    <property type="entry name" value="Lambda_DNA-bd_dom_sf"/>
</dbReference>
<dbReference type="InterPro" id="IPR011990">
    <property type="entry name" value="TPR-like_helical_dom_sf"/>
</dbReference>
<dbReference type="Gene3D" id="1.10.260.40">
    <property type="entry name" value="lambda repressor-like DNA-binding domains"/>
    <property type="match status" value="1"/>
</dbReference>
<dbReference type="EMBL" id="JBHSBN010000006">
    <property type="protein sequence ID" value="MFC4106695.1"/>
    <property type="molecule type" value="Genomic_DNA"/>
</dbReference>
<proteinExistence type="predicted"/>
<comment type="caution">
    <text evidence="2">The sequence shown here is derived from an EMBL/GenBank/DDBJ whole genome shotgun (WGS) entry which is preliminary data.</text>
</comment>
<protein>
    <submittedName>
        <fullName evidence="2">Helix-turn-helix transcriptional regulator</fullName>
    </submittedName>
</protein>
<dbReference type="Pfam" id="PF13560">
    <property type="entry name" value="HTH_31"/>
    <property type="match status" value="1"/>
</dbReference>
<dbReference type="InterPro" id="IPR001387">
    <property type="entry name" value="Cro/C1-type_HTH"/>
</dbReference>
<gene>
    <name evidence="2" type="ORF">ACFOX0_12210</name>
</gene>